<name>A0ABW5YYU7_9SPHI</name>
<dbReference type="RefSeq" id="WP_380922467.1">
    <property type="nucleotide sequence ID" value="NZ_JBHUPE010000007.1"/>
</dbReference>
<dbReference type="CDD" id="cd07820">
    <property type="entry name" value="SRPBCC_3"/>
    <property type="match status" value="1"/>
</dbReference>
<reference evidence="2" key="1">
    <citation type="journal article" date="2019" name="Int. J. Syst. Evol. Microbiol.">
        <title>The Global Catalogue of Microorganisms (GCM) 10K type strain sequencing project: providing services to taxonomists for standard genome sequencing and annotation.</title>
        <authorList>
            <consortium name="The Broad Institute Genomics Platform"/>
            <consortium name="The Broad Institute Genome Sequencing Center for Infectious Disease"/>
            <person name="Wu L."/>
            <person name="Ma J."/>
        </authorList>
    </citation>
    <scope>NUCLEOTIDE SEQUENCE [LARGE SCALE GENOMIC DNA]</scope>
    <source>
        <strain evidence="2">KCTC 22209</strain>
    </source>
</reference>
<dbReference type="Gene3D" id="3.30.530.20">
    <property type="match status" value="1"/>
</dbReference>
<gene>
    <name evidence="1" type="ORF">ACFS6I_17380</name>
</gene>
<keyword evidence="2" id="KW-1185">Reference proteome</keyword>
<evidence type="ECO:0000313" key="1">
    <source>
        <dbReference type="EMBL" id="MFD2905704.1"/>
    </source>
</evidence>
<proteinExistence type="predicted"/>
<accession>A0ABW5YYU7</accession>
<evidence type="ECO:0000313" key="2">
    <source>
        <dbReference type="Proteomes" id="UP001597509"/>
    </source>
</evidence>
<protein>
    <recommendedName>
        <fullName evidence="3">Ligand-binding SRPBCC domain-containing protein</fullName>
    </recommendedName>
</protein>
<sequence length="155" mass="18761">MIYLLQSEQQLNCDMETAWNFFSSPHNLAKITPDDMNFIIVNEILDVPIYEGMIIDYKISPLFGITMKWRTKIKKVRHHLSFTDQQLKGPYKQWSHFHEFIPNEHGILMKDIVRYEMPFGFFGRLVHRLIIHKKLEHIFNYRYQVLEKVFNTEKK</sequence>
<organism evidence="1 2">
    <name type="scientific">Sphingobacterium anhuiense</name>
    <dbReference type="NCBI Taxonomy" id="493780"/>
    <lineage>
        <taxon>Bacteria</taxon>
        <taxon>Pseudomonadati</taxon>
        <taxon>Bacteroidota</taxon>
        <taxon>Sphingobacteriia</taxon>
        <taxon>Sphingobacteriales</taxon>
        <taxon>Sphingobacteriaceae</taxon>
        <taxon>Sphingobacterium</taxon>
    </lineage>
</organism>
<evidence type="ECO:0008006" key="3">
    <source>
        <dbReference type="Google" id="ProtNLM"/>
    </source>
</evidence>
<dbReference type="Proteomes" id="UP001597509">
    <property type="component" value="Unassembled WGS sequence"/>
</dbReference>
<comment type="caution">
    <text evidence="1">The sequence shown here is derived from an EMBL/GenBank/DDBJ whole genome shotgun (WGS) entry which is preliminary data.</text>
</comment>
<dbReference type="InterPro" id="IPR023393">
    <property type="entry name" value="START-like_dom_sf"/>
</dbReference>
<dbReference type="SUPFAM" id="SSF55961">
    <property type="entry name" value="Bet v1-like"/>
    <property type="match status" value="1"/>
</dbReference>
<dbReference type="EMBL" id="JBHUPE010000007">
    <property type="protein sequence ID" value="MFD2905704.1"/>
    <property type="molecule type" value="Genomic_DNA"/>
</dbReference>